<feature type="transmembrane region" description="Helical" evidence="5">
    <location>
        <begin position="188"/>
        <end position="212"/>
    </location>
</feature>
<feature type="region of interest" description="Disordered" evidence="6">
    <location>
        <begin position="1"/>
        <end position="20"/>
    </location>
</feature>
<sequence>MSTSVEHVAPTSPGAPGGSGHVERKVGLRARMLRYRWLYLLLLPGVVYFAVFRYAPMYGITIAFQDYLPFLGMTGSPWVGFKHFEALFASPDFPRLLRNTLILAFLNVVIVFPAPIVVALMLNELRLQIVKRTVQSLIYIPHFLSWTIVASLTYLLFALDVGAITVAANDLTGGRIDFLADPDWFRPLIVLQTLWKSTGWGTIIYLAALAGVDPNLYEAAKIDGANRWQQLRHITLPAIMSTVVIMAILLSGNLLDTGFEQIYLMTNSLNRSVADVFDTYVYYLGITQGSYSYSTAVGLFKAVIGIILIFGSNWIARRVGQRGLF</sequence>
<dbReference type="PANTHER" id="PTHR43496:SF1">
    <property type="entry name" value="POLYGALACTURONAN_RHAMNOGALACTURONAN TRANSPORT SYSTEM PERMEASE PROTEIN YTEP"/>
    <property type="match status" value="1"/>
</dbReference>
<accession>A0A1G6W7T3</accession>
<evidence type="ECO:0000256" key="2">
    <source>
        <dbReference type="ARBA" id="ARBA00022692"/>
    </source>
</evidence>
<keyword evidence="9" id="KW-1185">Reference proteome</keyword>
<dbReference type="Gene3D" id="1.10.3720.10">
    <property type="entry name" value="MetI-like"/>
    <property type="match status" value="1"/>
</dbReference>
<dbReference type="GO" id="GO:0005886">
    <property type="term" value="C:plasma membrane"/>
    <property type="evidence" value="ECO:0007669"/>
    <property type="project" value="UniProtKB-SubCell"/>
</dbReference>
<proteinExistence type="inferred from homology"/>
<dbReference type="PROSITE" id="PS50928">
    <property type="entry name" value="ABC_TM1"/>
    <property type="match status" value="1"/>
</dbReference>
<keyword evidence="2 5" id="KW-0812">Transmembrane</keyword>
<dbReference type="Proteomes" id="UP000198546">
    <property type="component" value="Chromosome i"/>
</dbReference>
<dbReference type="EMBL" id="LT629688">
    <property type="protein sequence ID" value="SDD61874.1"/>
    <property type="molecule type" value="Genomic_DNA"/>
</dbReference>
<feature type="transmembrane region" description="Helical" evidence="5">
    <location>
        <begin position="101"/>
        <end position="122"/>
    </location>
</feature>
<dbReference type="CDD" id="cd06261">
    <property type="entry name" value="TM_PBP2"/>
    <property type="match status" value="1"/>
</dbReference>
<feature type="domain" description="ABC transmembrane type-1" evidence="7">
    <location>
        <begin position="97"/>
        <end position="312"/>
    </location>
</feature>
<evidence type="ECO:0000256" key="3">
    <source>
        <dbReference type="ARBA" id="ARBA00022989"/>
    </source>
</evidence>
<evidence type="ECO:0000256" key="6">
    <source>
        <dbReference type="SAM" id="MobiDB-lite"/>
    </source>
</evidence>
<feature type="transmembrane region" description="Helical" evidence="5">
    <location>
        <begin position="233"/>
        <end position="255"/>
    </location>
</feature>
<dbReference type="RefSeq" id="WP_231946537.1">
    <property type="nucleotide sequence ID" value="NZ_LT629688.1"/>
</dbReference>
<feature type="transmembrane region" description="Helical" evidence="5">
    <location>
        <begin position="37"/>
        <end position="55"/>
    </location>
</feature>
<comment type="similarity">
    <text evidence="5">Belongs to the binding-protein-dependent transport system permease family.</text>
</comment>
<dbReference type="Pfam" id="PF00528">
    <property type="entry name" value="BPD_transp_1"/>
    <property type="match status" value="1"/>
</dbReference>
<dbReference type="GO" id="GO:0055085">
    <property type="term" value="P:transmembrane transport"/>
    <property type="evidence" value="ECO:0007669"/>
    <property type="project" value="InterPro"/>
</dbReference>
<feature type="transmembrane region" description="Helical" evidence="5">
    <location>
        <begin position="143"/>
        <end position="168"/>
    </location>
</feature>
<evidence type="ECO:0000313" key="9">
    <source>
        <dbReference type="Proteomes" id="UP000198546"/>
    </source>
</evidence>
<keyword evidence="4 5" id="KW-0472">Membrane</keyword>
<reference evidence="8 9" key="1">
    <citation type="submission" date="2016-10" db="EMBL/GenBank/DDBJ databases">
        <authorList>
            <person name="de Groot N.N."/>
        </authorList>
    </citation>
    <scope>NUCLEOTIDE SEQUENCE [LARGE SCALE GENOMIC DNA]</scope>
    <source>
        <strain evidence="8 9">MON 2.2</strain>
    </source>
</reference>
<dbReference type="STRING" id="675864.SAMN04489747_1370"/>
<dbReference type="InterPro" id="IPR035906">
    <property type="entry name" value="MetI-like_sf"/>
</dbReference>
<dbReference type="InterPro" id="IPR000515">
    <property type="entry name" value="MetI-like"/>
</dbReference>
<keyword evidence="3 5" id="KW-1133">Transmembrane helix</keyword>
<dbReference type="SUPFAM" id="SSF161098">
    <property type="entry name" value="MetI-like"/>
    <property type="match status" value="1"/>
</dbReference>
<evidence type="ECO:0000256" key="4">
    <source>
        <dbReference type="ARBA" id="ARBA00023136"/>
    </source>
</evidence>
<organism evidence="8 9">
    <name type="scientific">Auraticoccus monumenti</name>
    <dbReference type="NCBI Taxonomy" id="675864"/>
    <lineage>
        <taxon>Bacteria</taxon>
        <taxon>Bacillati</taxon>
        <taxon>Actinomycetota</taxon>
        <taxon>Actinomycetes</taxon>
        <taxon>Propionibacteriales</taxon>
        <taxon>Propionibacteriaceae</taxon>
        <taxon>Auraticoccus</taxon>
    </lineage>
</organism>
<gene>
    <name evidence="8" type="ORF">SAMN04489747_1370</name>
</gene>
<evidence type="ECO:0000256" key="1">
    <source>
        <dbReference type="ARBA" id="ARBA00004141"/>
    </source>
</evidence>
<dbReference type="AlphaFoldDB" id="A0A1G6W7T3"/>
<evidence type="ECO:0000256" key="5">
    <source>
        <dbReference type="RuleBase" id="RU363032"/>
    </source>
</evidence>
<name>A0A1G6W7T3_9ACTN</name>
<dbReference type="PANTHER" id="PTHR43496">
    <property type="entry name" value="PROTEIN LPLB"/>
    <property type="match status" value="1"/>
</dbReference>
<evidence type="ECO:0000259" key="7">
    <source>
        <dbReference type="PROSITE" id="PS50928"/>
    </source>
</evidence>
<evidence type="ECO:0000313" key="8">
    <source>
        <dbReference type="EMBL" id="SDD61874.1"/>
    </source>
</evidence>
<protein>
    <submittedName>
        <fullName evidence="8">Carbohydrate ABC transporter membrane protein 1, CUT1 family</fullName>
    </submittedName>
</protein>
<comment type="subcellular location">
    <subcellularLocation>
        <location evidence="5">Cell membrane</location>
        <topology evidence="5">Multi-pass membrane protein</topology>
    </subcellularLocation>
    <subcellularLocation>
        <location evidence="1">Membrane</location>
        <topology evidence="1">Multi-pass membrane protein</topology>
    </subcellularLocation>
</comment>
<keyword evidence="5" id="KW-0813">Transport</keyword>
<feature type="transmembrane region" description="Helical" evidence="5">
    <location>
        <begin position="291"/>
        <end position="316"/>
    </location>
</feature>